<evidence type="ECO:0000256" key="1">
    <source>
        <dbReference type="ARBA" id="ARBA00012528"/>
    </source>
</evidence>
<evidence type="ECO:0000313" key="7">
    <source>
        <dbReference type="Proteomes" id="UP001595457"/>
    </source>
</evidence>
<dbReference type="InterPro" id="IPR000700">
    <property type="entry name" value="PAS-assoc_C"/>
</dbReference>
<dbReference type="SUPFAM" id="SSF55785">
    <property type="entry name" value="PYP-like sensor domain (PAS domain)"/>
    <property type="match status" value="2"/>
</dbReference>
<dbReference type="InterPro" id="IPR050469">
    <property type="entry name" value="Diguanylate_Cyclase"/>
</dbReference>
<dbReference type="CDD" id="cd01949">
    <property type="entry name" value="GGDEF"/>
    <property type="match status" value="1"/>
</dbReference>
<name>A0ABV7AXM2_9GAMM</name>
<evidence type="ECO:0000256" key="2">
    <source>
        <dbReference type="ARBA" id="ARBA00022777"/>
    </source>
</evidence>
<dbReference type="InterPro" id="IPR043128">
    <property type="entry name" value="Rev_trsase/Diguanyl_cyclase"/>
</dbReference>
<dbReference type="PANTHER" id="PTHR45138:SF24">
    <property type="entry name" value="DIGUANYLATE CYCLASE DGCC-RELATED"/>
    <property type="match status" value="1"/>
</dbReference>
<dbReference type="Gene3D" id="3.30.450.20">
    <property type="entry name" value="PAS domain"/>
    <property type="match status" value="2"/>
</dbReference>
<dbReference type="InterPro" id="IPR000160">
    <property type="entry name" value="GGDEF_dom"/>
</dbReference>
<dbReference type="Pfam" id="PF00989">
    <property type="entry name" value="PAS"/>
    <property type="match status" value="1"/>
</dbReference>
<dbReference type="Pfam" id="PF00990">
    <property type="entry name" value="GGDEF"/>
    <property type="match status" value="1"/>
</dbReference>
<dbReference type="SMART" id="SM00091">
    <property type="entry name" value="PAS"/>
    <property type="match status" value="2"/>
</dbReference>
<dbReference type="SUPFAM" id="SSF55073">
    <property type="entry name" value="Nucleotide cyclase"/>
    <property type="match status" value="1"/>
</dbReference>
<dbReference type="PROSITE" id="PS50112">
    <property type="entry name" value="PAS"/>
    <property type="match status" value="1"/>
</dbReference>
<dbReference type="Gene3D" id="3.30.70.270">
    <property type="match status" value="1"/>
</dbReference>
<keyword evidence="7" id="KW-1185">Reference proteome</keyword>
<sequence>MRVSGSTPEVEAMGAVAQLMASDDLGVLIVRVDGVIDYANLAACRVLGTEPLAGQRLQALGPLSDAEDRPLALQDFTAQVLDENRPINDLIVGVCVQGDRRWLRVHVLRSGAAGEGPPRLLLLLLDITASRQQELSMFGRFSQVLDAAPVGICIIDEEGRFEHVNPAYQQLSGYTAAELVGQLLTLVVPEEARAEIAERHRRFIETGQEPRSEQQLVTRDGKPRVVLSESCRISGPDGRYRRISFVIDITARKLLEQKLEERNRELEEMASTDSLTGLCNRRRILDIMHERVEVARRYGRPLAVMMIDLDFFKTINDSHGHPVGDEVLVSFARLLKSCARDSDSIGRIGGEEFVLVMPESTAEGACSFLERLRTECARLRFSAKGLRLSFSAGVSIYAEGDNVPSLLRGADKALYAAKGEGRGRYCVSGQSPR</sequence>
<proteinExistence type="predicted"/>
<keyword evidence="2" id="KW-0418">Kinase</keyword>
<protein>
    <recommendedName>
        <fullName evidence="1">diguanylate cyclase</fullName>
        <ecNumber evidence="1">2.7.7.65</ecNumber>
    </recommendedName>
</protein>
<gene>
    <name evidence="6" type="ORF">ACFOJE_13820</name>
</gene>
<dbReference type="InterPro" id="IPR000014">
    <property type="entry name" value="PAS"/>
</dbReference>
<dbReference type="InterPro" id="IPR035965">
    <property type="entry name" value="PAS-like_dom_sf"/>
</dbReference>
<dbReference type="CDD" id="cd00130">
    <property type="entry name" value="PAS"/>
    <property type="match status" value="2"/>
</dbReference>
<dbReference type="InterPro" id="IPR013767">
    <property type="entry name" value="PAS_fold"/>
</dbReference>
<evidence type="ECO:0000259" key="3">
    <source>
        <dbReference type="PROSITE" id="PS50112"/>
    </source>
</evidence>
<dbReference type="Pfam" id="PF08448">
    <property type="entry name" value="PAS_4"/>
    <property type="match status" value="1"/>
</dbReference>
<dbReference type="InterPro" id="IPR013656">
    <property type="entry name" value="PAS_4"/>
</dbReference>
<dbReference type="PROSITE" id="PS50113">
    <property type="entry name" value="PAC"/>
    <property type="match status" value="1"/>
</dbReference>
<feature type="domain" description="PAC" evidence="4">
    <location>
        <begin position="210"/>
        <end position="261"/>
    </location>
</feature>
<dbReference type="PANTHER" id="PTHR45138">
    <property type="entry name" value="REGULATORY COMPONENTS OF SENSORY TRANSDUCTION SYSTEM"/>
    <property type="match status" value="1"/>
</dbReference>
<keyword evidence="6" id="KW-0548">Nucleotidyltransferase</keyword>
<dbReference type="NCBIfam" id="TIGR00254">
    <property type="entry name" value="GGDEF"/>
    <property type="match status" value="1"/>
</dbReference>
<dbReference type="EMBL" id="JBHRSJ010000029">
    <property type="protein sequence ID" value="MFC2973282.1"/>
    <property type="molecule type" value="Genomic_DNA"/>
</dbReference>
<evidence type="ECO:0000259" key="5">
    <source>
        <dbReference type="PROSITE" id="PS50887"/>
    </source>
</evidence>
<evidence type="ECO:0000259" key="4">
    <source>
        <dbReference type="PROSITE" id="PS50113"/>
    </source>
</evidence>
<dbReference type="InterPro" id="IPR029787">
    <property type="entry name" value="Nucleotide_cyclase"/>
</dbReference>
<dbReference type="Proteomes" id="UP001595457">
    <property type="component" value="Unassembled WGS sequence"/>
</dbReference>
<dbReference type="SMART" id="SM00267">
    <property type="entry name" value="GGDEF"/>
    <property type="match status" value="1"/>
</dbReference>
<dbReference type="EC" id="2.7.7.65" evidence="1"/>
<feature type="domain" description="PAS" evidence="3">
    <location>
        <begin position="137"/>
        <end position="207"/>
    </location>
</feature>
<evidence type="ECO:0000313" key="6">
    <source>
        <dbReference type="EMBL" id="MFC2973282.1"/>
    </source>
</evidence>
<accession>A0ABV7AXM2</accession>
<feature type="domain" description="GGDEF" evidence="5">
    <location>
        <begin position="300"/>
        <end position="430"/>
    </location>
</feature>
<comment type="caution">
    <text evidence="6">The sequence shown here is derived from an EMBL/GenBank/DDBJ whole genome shotgun (WGS) entry which is preliminary data.</text>
</comment>
<dbReference type="GO" id="GO:0052621">
    <property type="term" value="F:diguanylate cyclase activity"/>
    <property type="evidence" value="ECO:0007669"/>
    <property type="project" value="UniProtKB-EC"/>
</dbReference>
<keyword evidence="6" id="KW-0808">Transferase</keyword>
<dbReference type="PROSITE" id="PS50887">
    <property type="entry name" value="GGDEF"/>
    <property type="match status" value="1"/>
</dbReference>
<dbReference type="NCBIfam" id="TIGR00229">
    <property type="entry name" value="sensory_box"/>
    <property type="match status" value="1"/>
</dbReference>
<organism evidence="6 7">
    <name type="scientific">Azotobacter bryophylli</name>
    <dbReference type="NCBI Taxonomy" id="1986537"/>
    <lineage>
        <taxon>Bacteria</taxon>
        <taxon>Pseudomonadati</taxon>
        <taxon>Pseudomonadota</taxon>
        <taxon>Gammaproteobacteria</taxon>
        <taxon>Pseudomonadales</taxon>
        <taxon>Pseudomonadaceae</taxon>
        <taxon>Azotobacter</taxon>
    </lineage>
</organism>
<reference evidence="7" key="1">
    <citation type="journal article" date="2019" name="Int. J. Syst. Evol. Microbiol.">
        <title>The Global Catalogue of Microorganisms (GCM) 10K type strain sequencing project: providing services to taxonomists for standard genome sequencing and annotation.</title>
        <authorList>
            <consortium name="The Broad Institute Genomics Platform"/>
            <consortium name="The Broad Institute Genome Sequencing Center for Infectious Disease"/>
            <person name="Wu L."/>
            <person name="Ma J."/>
        </authorList>
    </citation>
    <scope>NUCLEOTIDE SEQUENCE [LARGE SCALE GENOMIC DNA]</scope>
    <source>
        <strain evidence="7">KCTC 62195</strain>
    </source>
</reference>